<gene>
    <name evidence="1" type="ORF">DEA61_00250</name>
</gene>
<dbReference type="Proteomes" id="UP000264445">
    <property type="component" value="Unassembled WGS sequence"/>
</dbReference>
<evidence type="ECO:0000313" key="2">
    <source>
        <dbReference type="Proteomes" id="UP000264445"/>
    </source>
</evidence>
<name>A0A357VJA9_9THEO</name>
<comment type="caution">
    <text evidence="1">The sequence shown here is derived from an EMBL/GenBank/DDBJ whole genome shotgun (WGS) entry which is preliminary data.</text>
</comment>
<evidence type="ECO:0000313" key="1">
    <source>
        <dbReference type="EMBL" id="HBT48319.1"/>
    </source>
</evidence>
<sequence length="508" mass="58240">MAKQENKAKISIELDLDHPTGNFWIDNGLVYLVNQFGKGVFGSEEILNHLVGKLLQETGNKGEYYDEVTGEVKEYDKVNWVYPTNYFIKSVDSPPKVKIKIKGKEREFPTSPPRPTLKFELTKSQNYCHFCGEKSRVAKIKMWMFPFVVTQDKFSNFYSQGKGDIFLCPRCALAGLAGYLTWLWVAQGKTVHFFLFYSNLEELQVFHKEVIEASQISGGKGGNVKLSFYGPYLHETTLALLLKLFSYVEGREEEDQINQEGRELLASLLGAEEVTPVAPLTLYAVSGILGQAFDMKSFQEFSRLHLLYKLYKAWKEKLVKAPNPHQTVVNIFRQFQVREGNQYNTLWRDKVCWAVLEFTDPFPHIESFLFEGRAKEKSPSPLVWGTEEVFQYYAKEVLSVDENLLKILRGFGYSLGTKAEEKKDMGLLYALRNAKNVEEFLKILNDIQFRLEITIPEKLLELGQGERIAGTPWLRVKTLLSIFAMNSYLRASSGNKKEGGEEYEQSAE</sequence>
<proteinExistence type="predicted"/>
<evidence type="ECO:0008006" key="3">
    <source>
        <dbReference type="Google" id="ProtNLM"/>
    </source>
</evidence>
<accession>A0A357VJA9</accession>
<organism evidence="1 2">
    <name type="scientific">Caldanaerobacter subterraneus</name>
    <dbReference type="NCBI Taxonomy" id="911092"/>
    <lineage>
        <taxon>Bacteria</taxon>
        <taxon>Bacillati</taxon>
        <taxon>Bacillota</taxon>
        <taxon>Clostridia</taxon>
        <taxon>Thermoanaerobacterales</taxon>
        <taxon>Thermoanaerobacteraceae</taxon>
        <taxon>Caldanaerobacter</taxon>
    </lineage>
</organism>
<reference evidence="1 2" key="1">
    <citation type="journal article" date="2018" name="Nat. Biotechnol.">
        <title>A standardized bacterial taxonomy based on genome phylogeny substantially revises the tree of life.</title>
        <authorList>
            <person name="Parks D.H."/>
            <person name="Chuvochina M."/>
            <person name="Waite D.W."/>
            <person name="Rinke C."/>
            <person name="Skarshewski A."/>
            <person name="Chaumeil P.A."/>
            <person name="Hugenholtz P."/>
        </authorList>
    </citation>
    <scope>NUCLEOTIDE SEQUENCE [LARGE SCALE GENOMIC DNA]</scope>
    <source>
        <strain evidence="1">UBA12544</strain>
    </source>
</reference>
<protein>
    <recommendedName>
        <fullName evidence="3">CRISPR-associated protein Cst1</fullName>
    </recommendedName>
</protein>
<dbReference type="RefSeq" id="WP_278428467.1">
    <property type="nucleotide sequence ID" value="NZ_DOLB01000007.1"/>
</dbReference>
<dbReference type="AlphaFoldDB" id="A0A357VJA9"/>
<dbReference type="EMBL" id="DOLB01000007">
    <property type="protein sequence ID" value="HBT48319.1"/>
    <property type="molecule type" value="Genomic_DNA"/>
</dbReference>